<reference evidence="3" key="1">
    <citation type="submission" date="2020-10" db="EMBL/GenBank/DDBJ databases">
        <title>Taxonomic study of unclassified bacteria belonging to the class Ktedonobacteria.</title>
        <authorList>
            <person name="Yabe S."/>
            <person name="Wang C.M."/>
            <person name="Zheng Y."/>
            <person name="Sakai Y."/>
            <person name="Cavaletti L."/>
            <person name="Monciardini P."/>
            <person name="Donadio S."/>
        </authorList>
    </citation>
    <scope>NUCLEOTIDE SEQUENCE</scope>
    <source>
        <strain evidence="3">ID150040</strain>
    </source>
</reference>
<keyword evidence="4" id="KW-1185">Reference proteome</keyword>
<feature type="domain" description="Peptidoglycan binding-like" evidence="2">
    <location>
        <begin position="58"/>
        <end position="122"/>
    </location>
</feature>
<dbReference type="EMBL" id="BNJK01000001">
    <property type="protein sequence ID" value="GHO92753.1"/>
    <property type="molecule type" value="Genomic_DNA"/>
</dbReference>
<sequence>MRVNRVLVRTVGIPSLCALGLIFLLSQATFAATTRSMGAEATTCNVLKRGSKDAATNGQVTILQTKLKADGEGSLLGTTGSNHDGIDGDFGGHTLQAVEAYQQKHTGLKIDGIVGAHTWDALGGCEPAASTGTSGTTTTTAPAPAVLHLEASGTKAKGSADLTFTGTNQLTNVKMTVQDTACDAHPVYVQLRIYYTISNTTTNTNVDPGTLRKSNSGGCQASAQTWASLSYTHTQALHNTAAPTAINGVRLRVCVDDAFSDTCYESNYLDNPNVA</sequence>
<proteinExistence type="predicted"/>
<dbReference type="InterPro" id="IPR002477">
    <property type="entry name" value="Peptidoglycan-bd-like"/>
</dbReference>
<dbReference type="InterPro" id="IPR036365">
    <property type="entry name" value="PGBD-like_sf"/>
</dbReference>
<dbReference type="InterPro" id="IPR036366">
    <property type="entry name" value="PGBDSf"/>
</dbReference>
<feature type="signal peptide" evidence="1">
    <location>
        <begin position="1"/>
        <end position="31"/>
    </location>
</feature>
<dbReference type="RefSeq" id="WP_220203572.1">
    <property type="nucleotide sequence ID" value="NZ_BNJK01000001.1"/>
</dbReference>
<feature type="chain" id="PRO_5035203096" description="Peptidoglycan binding-like domain-containing protein" evidence="1">
    <location>
        <begin position="32"/>
        <end position="275"/>
    </location>
</feature>
<protein>
    <recommendedName>
        <fullName evidence="2">Peptidoglycan binding-like domain-containing protein</fullName>
    </recommendedName>
</protein>
<evidence type="ECO:0000313" key="4">
    <source>
        <dbReference type="Proteomes" id="UP000597444"/>
    </source>
</evidence>
<dbReference type="SUPFAM" id="SSF47090">
    <property type="entry name" value="PGBD-like"/>
    <property type="match status" value="1"/>
</dbReference>
<comment type="caution">
    <text evidence="3">The sequence shown here is derived from an EMBL/GenBank/DDBJ whole genome shotgun (WGS) entry which is preliminary data.</text>
</comment>
<dbReference type="Proteomes" id="UP000597444">
    <property type="component" value="Unassembled WGS sequence"/>
</dbReference>
<name>A0A8J3N1L9_9CHLR</name>
<evidence type="ECO:0000256" key="1">
    <source>
        <dbReference type="SAM" id="SignalP"/>
    </source>
</evidence>
<dbReference type="AlphaFoldDB" id="A0A8J3N1L9"/>
<dbReference type="Pfam" id="PF01471">
    <property type="entry name" value="PG_binding_1"/>
    <property type="match status" value="1"/>
</dbReference>
<evidence type="ECO:0000259" key="2">
    <source>
        <dbReference type="Pfam" id="PF01471"/>
    </source>
</evidence>
<dbReference type="Gene3D" id="1.10.101.10">
    <property type="entry name" value="PGBD-like superfamily/PGBD"/>
    <property type="match status" value="1"/>
</dbReference>
<gene>
    <name evidence="3" type="ORF">KSF_028010</name>
</gene>
<accession>A0A8J3N1L9</accession>
<organism evidence="3 4">
    <name type="scientific">Reticulibacter mediterranei</name>
    <dbReference type="NCBI Taxonomy" id="2778369"/>
    <lineage>
        <taxon>Bacteria</taxon>
        <taxon>Bacillati</taxon>
        <taxon>Chloroflexota</taxon>
        <taxon>Ktedonobacteria</taxon>
        <taxon>Ktedonobacterales</taxon>
        <taxon>Reticulibacteraceae</taxon>
        <taxon>Reticulibacter</taxon>
    </lineage>
</organism>
<evidence type="ECO:0000313" key="3">
    <source>
        <dbReference type="EMBL" id="GHO92753.1"/>
    </source>
</evidence>
<keyword evidence="1" id="KW-0732">Signal</keyword>